<proteinExistence type="predicted"/>
<protein>
    <submittedName>
        <fullName evidence="1">Uncharacterized protein</fullName>
    </submittedName>
</protein>
<evidence type="ECO:0000313" key="2">
    <source>
        <dbReference type="Proteomes" id="UP000295497"/>
    </source>
</evidence>
<dbReference type="AlphaFoldDB" id="A0A4P2QFK9"/>
<dbReference type="EMBL" id="CP012672">
    <property type="protein sequence ID" value="AUX28650.1"/>
    <property type="molecule type" value="Genomic_DNA"/>
</dbReference>
<sequence>MGIELSQEQHTVLKETRAVATPAEFHALRGKECGKERNRKGARGARNQRPDDISLSLALLAPLRSLCRFC</sequence>
<accession>A0A4P2QFK9</accession>
<gene>
    <name evidence="1" type="ORF">SOCE836_007310</name>
</gene>
<organism evidence="1 2">
    <name type="scientific">Sorangium cellulosum</name>
    <name type="common">Polyangium cellulosum</name>
    <dbReference type="NCBI Taxonomy" id="56"/>
    <lineage>
        <taxon>Bacteria</taxon>
        <taxon>Pseudomonadati</taxon>
        <taxon>Myxococcota</taxon>
        <taxon>Polyangia</taxon>
        <taxon>Polyangiales</taxon>
        <taxon>Polyangiaceae</taxon>
        <taxon>Sorangium</taxon>
    </lineage>
</organism>
<reference evidence="1 2" key="1">
    <citation type="submission" date="2015-09" db="EMBL/GenBank/DDBJ databases">
        <title>Sorangium comparison.</title>
        <authorList>
            <person name="Zaburannyi N."/>
            <person name="Bunk B."/>
            <person name="Overmann J."/>
            <person name="Mueller R."/>
        </authorList>
    </citation>
    <scope>NUCLEOTIDE SEQUENCE [LARGE SCALE GENOMIC DNA]</scope>
    <source>
        <strain evidence="1 2">So ce836</strain>
    </source>
</reference>
<dbReference type="Proteomes" id="UP000295497">
    <property type="component" value="Chromosome"/>
</dbReference>
<evidence type="ECO:0000313" key="1">
    <source>
        <dbReference type="EMBL" id="AUX28650.1"/>
    </source>
</evidence>
<name>A0A4P2QFK9_SORCE</name>